<dbReference type="AlphaFoldDB" id="A0A9W6H4G6"/>
<accession>A0A9W6H4G6</accession>
<dbReference type="InterPro" id="IPR046582">
    <property type="entry name" value="DUF6630"/>
</dbReference>
<comment type="caution">
    <text evidence="3">The sequence shown here is derived from an EMBL/GenBank/DDBJ whole genome shotgun (WGS) entry which is preliminary data.</text>
</comment>
<evidence type="ECO:0000313" key="3">
    <source>
        <dbReference type="EMBL" id="GLJ62446.1"/>
    </source>
</evidence>
<name>A0A9W6H4G6_9MICO</name>
<proteinExistence type="predicted"/>
<protein>
    <recommendedName>
        <fullName evidence="2">DUF6630 domain-containing protein</fullName>
    </recommendedName>
</protein>
<dbReference type="EMBL" id="BSEJ01000013">
    <property type="protein sequence ID" value="GLJ62446.1"/>
    <property type="molecule type" value="Genomic_DNA"/>
</dbReference>
<organism evidence="3 4">
    <name type="scientific">Microbacterium barkeri</name>
    <dbReference type="NCBI Taxonomy" id="33917"/>
    <lineage>
        <taxon>Bacteria</taxon>
        <taxon>Bacillati</taxon>
        <taxon>Actinomycetota</taxon>
        <taxon>Actinomycetes</taxon>
        <taxon>Micrococcales</taxon>
        <taxon>Microbacteriaceae</taxon>
        <taxon>Microbacterium</taxon>
    </lineage>
</organism>
<feature type="domain" description="DUF6630" evidence="2">
    <location>
        <begin position="50"/>
        <end position="168"/>
    </location>
</feature>
<evidence type="ECO:0000256" key="1">
    <source>
        <dbReference type="SAM" id="MobiDB-lite"/>
    </source>
</evidence>
<sequence length="184" mass="19681">MRMARIFLPESVGSDSRRARSDGRGGDAGRLADGGEQSGNAFPKYPDLDDPFEDDGPSAIQLLLSVGQEAGTIVWLDWSGEEYLGATRAALTRACARLGLAAPAWDDETERRILDHLGDRLERGGLLPPLLVSIDEQLAARGMRLLLIDIDSDSYQLVPVNADLFARVVGGEGEGFTLRSAGGA</sequence>
<feature type="compositionally biased region" description="Basic and acidic residues" evidence="1">
    <location>
        <begin position="15"/>
        <end position="27"/>
    </location>
</feature>
<gene>
    <name evidence="3" type="ORF">GCM10017576_25760</name>
</gene>
<dbReference type="Pfam" id="PF20335">
    <property type="entry name" value="DUF6630"/>
    <property type="match status" value="1"/>
</dbReference>
<evidence type="ECO:0000259" key="2">
    <source>
        <dbReference type="Pfam" id="PF20335"/>
    </source>
</evidence>
<reference evidence="3" key="1">
    <citation type="journal article" date="2014" name="Int. J. Syst. Evol. Microbiol.">
        <title>Complete genome sequence of Corynebacterium casei LMG S-19264T (=DSM 44701T), isolated from a smear-ripened cheese.</title>
        <authorList>
            <consortium name="US DOE Joint Genome Institute (JGI-PGF)"/>
            <person name="Walter F."/>
            <person name="Albersmeier A."/>
            <person name="Kalinowski J."/>
            <person name="Ruckert C."/>
        </authorList>
    </citation>
    <scope>NUCLEOTIDE SEQUENCE</scope>
    <source>
        <strain evidence="3">VKM Ac-1020</strain>
    </source>
</reference>
<keyword evidence="4" id="KW-1185">Reference proteome</keyword>
<evidence type="ECO:0000313" key="4">
    <source>
        <dbReference type="Proteomes" id="UP001142462"/>
    </source>
</evidence>
<reference evidence="3" key="2">
    <citation type="submission" date="2023-01" db="EMBL/GenBank/DDBJ databases">
        <authorList>
            <person name="Sun Q."/>
            <person name="Evtushenko L."/>
        </authorList>
    </citation>
    <scope>NUCLEOTIDE SEQUENCE</scope>
    <source>
        <strain evidence="3">VKM Ac-1020</strain>
    </source>
</reference>
<dbReference type="Proteomes" id="UP001142462">
    <property type="component" value="Unassembled WGS sequence"/>
</dbReference>
<feature type="region of interest" description="Disordered" evidence="1">
    <location>
        <begin position="1"/>
        <end position="50"/>
    </location>
</feature>